<dbReference type="OrthoDB" id="1470350at2759"/>
<keyword evidence="7 13" id="KW-0479">Metal-binding</keyword>
<evidence type="ECO:0000256" key="5">
    <source>
        <dbReference type="ARBA" id="ARBA00022617"/>
    </source>
</evidence>
<dbReference type="PANTHER" id="PTHR24305:SF166">
    <property type="entry name" value="CYTOCHROME P450 12A4, MITOCHONDRIAL-RELATED"/>
    <property type="match status" value="1"/>
</dbReference>
<proteinExistence type="inferred from homology"/>
<evidence type="ECO:0000256" key="9">
    <source>
        <dbReference type="ARBA" id="ARBA00023002"/>
    </source>
</evidence>
<dbReference type="STRING" id="436010.A0A166QYR1"/>
<dbReference type="GO" id="GO:0005506">
    <property type="term" value="F:iron ion binding"/>
    <property type="evidence" value="ECO:0007669"/>
    <property type="project" value="InterPro"/>
</dbReference>
<evidence type="ECO:0000256" key="1">
    <source>
        <dbReference type="ARBA" id="ARBA00001971"/>
    </source>
</evidence>
<evidence type="ECO:0000256" key="6">
    <source>
        <dbReference type="ARBA" id="ARBA00022692"/>
    </source>
</evidence>
<keyword evidence="12" id="KW-0472">Membrane</keyword>
<dbReference type="InterPro" id="IPR036396">
    <property type="entry name" value="Cyt_P450_sf"/>
</dbReference>
<evidence type="ECO:0000256" key="3">
    <source>
        <dbReference type="ARBA" id="ARBA00004721"/>
    </source>
</evidence>
<keyword evidence="8" id="KW-1133">Transmembrane helix</keyword>
<evidence type="ECO:0000256" key="2">
    <source>
        <dbReference type="ARBA" id="ARBA00004370"/>
    </source>
</evidence>
<comment type="similarity">
    <text evidence="4">Belongs to the cytochrome P450 family.</text>
</comment>
<accession>A0A166QYR1</accession>
<comment type="subcellular location">
    <subcellularLocation>
        <location evidence="2">Membrane</location>
    </subcellularLocation>
</comment>
<evidence type="ECO:0000256" key="8">
    <source>
        <dbReference type="ARBA" id="ARBA00022989"/>
    </source>
</evidence>
<keyword evidence="9" id="KW-0560">Oxidoreductase</keyword>
<dbReference type="PANTHER" id="PTHR24305">
    <property type="entry name" value="CYTOCHROME P450"/>
    <property type="match status" value="1"/>
</dbReference>
<evidence type="ECO:0000313" key="15">
    <source>
        <dbReference type="Proteomes" id="UP000076532"/>
    </source>
</evidence>
<dbReference type="Gene3D" id="1.10.630.10">
    <property type="entry name" value="Cytochrome P450"/>
    <property type="match status" value="1"/>
</dbReference>
<dbReference type="PRINTS" id="PR00385">
    <property type="entry name" value="P450"/>
</dbReference>
<keyword evidence="10 13" id="KW-0408">Iron</keyword>
<gene>
    <name evidence="14" type="ORF">FIBSPDRAFT_886275</name>
</gene>
<keyword evidence="15" id="KW-1185">Reference proteome</keyword>
<dbReference type="InterPro" id="IPR001128">
    <property type="entry name" value="Cyt_P450"/>
</dbReference>
<dbReference type="InterPro" id="IPR002403">
    <property type="entry name" value="Cyt_P450_E_grp-IV"/>
</dbReference>
<dbReference type="CDD" id="cd11069">
    <property type="entry name" value="CYP_FUM15-like"/>
    <property type="match status" value="1"/>
</dbReference>
<evidence type="ECO:0000256" key="7">
    <source>
        <dbReference type="ARBA" id="ARBA00022723"/>
    </source>
</evidence>
<evidence type="ECO:0000256" key="12">
    <source>
        <dbReference type="ARBA" id="ARBA00023136"/>
    </source>
</evidence>
<evidence type="ECO:0000313" key="14">
    <source>
        <dbReference type="EMBL" id="KZP27709.1"/>
    </source>
</evidence>
<keyword evidence="6" id="KW-0812">Transmembrane</keyword>
<evidence type="ECO:0000256" key="10">
    <source>
        <dbReference type="ARBA" id="ARBA00023004"/>
    </source>
</evidence>
<dbReference type="GO" id="GO:0016020">
    <property type="term" value="C:membrane"/>
    <property type="evidence" value="ECO:0007669"/>
    <property type="project" value="UniProtKB-SubCell"/>
</dbReference>
<dbReference type="Proteomes" id="UP000076532">
    <property type="component" value="Unassembled WGS sequence"/>
</dbReference>
<name>A0A166QYR1_9AGAM</name>
<evidence type="ECO:0000256" key="4">
    <source>
        <dbReference type="ARBA" id="ARBA00010617"/>
    </source>
</evidence>
<dbReference type="SUPFAM" id="SSF48264">
    <property type="entry name" value="Cytochrome P450"/>
    <property type="match status" value="1"/>
</dbReference>
<feature type="binding site" description="axial binding residue" evidence="13">
    <location>
        <position position="474"/>
    </location>
    <ligand>
        <name>heme</name>
        <dbReference type="ChEBI" id="CHEBI:30413"/>
    </ligand>
    <ligandPart>
        <name>Fe</name>
        <dbReference type="ChEBI" id="CHEBI:18248"/>
    </ligandPart>
</feature>
<reference evidence="14 15" key="1">
    <citation type="journal article" date="2016" name="Mol. Biol. Evol.">
        <title>Comparative Genomics of Early-Diverging Mushroom-Forming Fungi Provides Insights into the Origins of Lignocellulose Decay Capabilities.</title>
        <authorList>
            <person name="Nagy L.G."/>
            <person name="Riley R."/>
            <person name="Tritt A."/>
            <person name="Adam C."/>
            <person name="Daum C."/>
            <person name="Floudas D."/>
            <person name="Sun H."/>
            <person name="Yadav J.S."/>
            <person name="Pangilinan J."/>
            <person name="Larsson K.H."/>
            <person name="Matsuura K."/>
            <person name="Barry K."/>
            <person name="Labutti K."/>
            <person name="Kuo R."/>
            <person name="Ohm R.A."/>
            <person name="Bhattacharya S.S."/>
            <person name="Shirouzu T."/>
            <person name="Yoshinaga Y."/>
            <person name="Martin F.M."/>
            <person name="Grigoriev I.V."/>
            <person name="Hibbett D.S."/>
        </authorList>
    </citation>
    <scope>NUCLEOTIDE SEQUENCE [LARGE SCALE GENOMIC DNA]</scope>
    <source>
        <strain evidence="14 15">CBS 109695</strain>
    </source>
</reference>
<dbReference type="GO" id="GO:0020037">
    <property type="term" value="F:heme binding"/>
    <property type="evidence" value="ECO:0007669"/>
    <property type="project" value="InterPro"/>
</dbReference>
<dbReference type="EMBL" id="KV417507">
    <property type="protein sequence ID" value="KZP27709.1"/>
    <property type="molecule type" value="Genomic_DNA"/>
</dbReference>
<evidence type="ECO:0000256" key="11">
    <source>
        <dbReference type="ARBA" id="ARBA00023033"/>
    </source>
</evidence>
<dbReference type="PRINTS" id="PR00465">
    <property type="entry name" value="EP450IV"/>
</dbReference>
<keyword evidence="5 13" id="KW-0349">Heme</keyword>
<dbReference type="InterPro" id="IPR050121">
    <property type="entry name" value="Cytochrome_P450_monoxygenase"/>
</dbReference>
<comment type="pathway">
    <text evidence="3">Secondary metabolite biosynthesis; terpenoid biosynthesis.</text>
</comment>
<evidence type="ECO:0000256" key="13">
    <source>
        <dbReference type="PIRSR" id="PIRSR602403-1"/>
    </source>
</evidence>
<keyword evidence="11" id="KW-0503">Monooxygenase</keyword>
<comment type="cofactor">
    <cofactor evidence="1 13">
        <name>heme</name>
        <dbReference type="ChEBI" id="CHEBI:30413"/>
    </cofactor>
</comment>
<protein>
    <submittedName>
        <fullName evidence="14">Cytochrome P450</fullName>
    </submittedName>
</protein>
<dbReference type="Pfam" id="PF00067">
    <property type="entry name" value="p450"/>
    <property type="match status" value="1"/>
</dbReference>
<dbReference type="AlphaFoldDB" id="A0A166QYR1"/>
<organism evidence="14 15">
    <name type="scientific">Athelia psychrophila</name>
    <dbReference type="NCBI Taxonomy" id="1759441"/>
    <lineage>
        <taxon>Eukaryota</taxon>
        <taxon>Fungi</taxon>
        <taxon>Dikarya</taxon>
        <taxon>Basidiomycota</taxon>
        <taxon>Agaricomycotina</taxon>
        <taxon>Agaricomycetes</taxon>
        <taxon>Agaricomycetidae</taxon>
        <taxon>Atheliales</taxon>
        <taxon>Atheliaceae</taxon>
        <taxon>Athelia</taxon>
    </lineage>
</organism>
<dbReference type="GO" id="GO:0004497">
    <property type="term" value="F:monooxygenase activity"/>
    <property type="evidence" value="ECO:0007669"/>
    <property type="project" value="UniProtKB-KW"/>
</dbReference>
<dbReference type="GO" id="GO:0016705">
    <property type="term" value="F:oxidoreductase activity, acting on paired donors, with incorporation or reduction of molecular oxygen"/>
    <property type="evidence" value="ECO:0007669"/>
    <property type="project" value="InterPro"/>
</dbReference>
<sequence>MAYLTQAILCALGTFFTYGLIKLYGIVHLRWTSPLLLLPGPKNESVFWGNLTEILKSDNNTEFHNVWFREHGMSLYYRDLLGIPVLCTKDNRAMAHILSHSDIYQKPGELRTVLARIFGEGLLVVEGAHHKQQRKIMNPAFGATQIRALTNVFTEKALMLRDRWSSEMSTDPKGTRIDVLKWLNLTTLDVIGQAGFNYQFDALDPASPLNELNEAFKNLFNATQHFSILFLLQEYIPILRIIPTVAEKQIKFAQKTMASVGAKLLEDAKVNAAADKDNTQVDRDLLTLLVKANMAVQGGGGQKLSDVDVLAQVPTFLVAGHETTSSATTWALFALAKLPSAQSRLRDECLDLATDSPTMDELNSLAYLDCVVKEVMRVHAPVPSTNRAAVQDDVIPLDEPWVDEQGVKHYSIKIAKGDSVSILIGCMNQSEEVWGPDAATFRPERWESAETLAPNGIPGVCGNQLTFLAGPRSCIGYRFALAEMKAILYTLVRAFEFDLAVPAEDIIFKQSIVSRPIVTSERDAGNQMPLLVKAYRG</sequence>